<name>A0A7J7KE77_BUGNE</name>
<dbReference type="Proteomes" id="UP000593567">
    <property type="component" value="Unassembled WGS sequence"/>
</dbReference>
<protein>
    <submittedName>
        <fullName evidence="1">Uncharacterized protein</fullName>
    </submittedName>
</protein>
<sequence>MKNYVVANDMMKKEVLNLQKAQDKEIELETDLPLEKLAKFVSKKCKGKILKELGDGRYLVEIEDPEVAEKLLENDVMDYRKHKIVARSWCPDKSSSSSDSEGMLYKTLLLDRLLDVDHETLCFWVKSLTGCWPRSIQLSADGEKAVVRVPTIGKLDLQSPNQMASHADYHLHKEQNSASPLDGCPVYIVTYSSPEDVKRVIQSVPHKQGPWTFDVAEYYVDVGVCKPNSLVLCPPYQFDQTEIAERVYHKTSWLNEHHDRHRVRVSGLTEELDPEKLRFYLSALSNNSVTQMSFNEDYTKAVADFHRPMSDADFGQLIHSYQKIPMPECPVLKIQQEPKPHLLVATSDSSQKKFKNMTVSAKRFEGTQNIWRINTDPEGLRYLIDERQNIQCCKDIRAYSEFLGLHTNFDTQRVRLSSLVPCPLTLRFLQDSTFSGYKMVREFLQKQSLLITSDDAICPQFSDDKANRAIHKNWRGLRRSLRSF</sequence>
<evidence type="ECO:0000313" key="1">
    <source>
        <dbReference type="EMBL" id="KAF6036950.1"/>
    </source>
</evidence>
<accession>A0A7J7KE77</accession>
<comment type="caution">
    <text evidence="1">The sequence shown here is derived from an EMBL/GenBank/DDBJ whole genome shotgun (WGS) entry which is preliminary data.</text>
</comment>
<dbReference type="AlphaFoldDB" id="A0A7J7KE77"/>
<organism evidence="1 2">
    <name type="scientific">Bugula neritina</name>
    <name type="common">Brown bryozoan</name>
    <name type="synonym">Sertularia neritina</name>
    <dbReference type="NCBI Taxonomy" id="10212"/>
    <lineage>
        <taxon>Eukaryota</taxon>
        <taxon>Metazoa</taxon>
        <taxon>Spiralia</taxon>
        <taxon>Lophotrochozoa</taxon>
        <taxon>Bryozoa</taxon>
        <taxon>Gymnolaemata</taxon>
        <taxon>Cheilostomatida</taxon>
        <taxon>Flustrina</taxon>
        <taxon>Buguloidea</taxon>
        <taxon>Bugulidae</taxon>
        <taxon>Bugula</taxon>
    </lineage>
</organism>
<evidence type="ECO:0000313" key="2">
    <source>
        <dbReference type="Proteomes" id="UP000593567"/>
    </source>
</evidence>
<proteinExistence type="predicted"/>
<dbReference type="EMBL" id="VXIV02000644">
    <property type="protein sequence ID" value="KAF6036950.1"/>
    <property type="molecule type" value="Genomic_DNA"/>
</dbReference>
<gene>
    <name evidence="1" type="ORF">EB796_004734</name>
</gene>
<reference evidence="1" key="1">
    <citation type="submission" date="2020-06" db="EMBL/GenBank/DDBJ databases">
        <title>Draft genome of Bugula neritina, a colonial animal packing powerful symbionts and potential medicines.</title>
        <authorList>
            <person name="Rayko M."/>
        </authorList>
    </citation>
    <scope>NUCLEOTIDE SEQUENCE [LARGE SCALE GENOMIC DNA]</scope>
    <source>
        <strain evidence="1">Kwan_BN1</strain>
    </source>
</reference>
<keyword evidence="2" id="KW-1185">Reference proteome</keyword>